<dbReference type="PANTHER" id="PTHR22950:SF678">
    <property type="entry name" value="VACUOLAR AMINO ACID TRANSPORTER 5-RELATED"/>
    <property type="match status" value="1"/>
</dbReference>
<dbReference type="PANTHER" id="PTHR22950">
    <property type="entry name" value="AMINO ACID TRANSPORTER"/>
    <property type="match status" value="1"/>
</dbReference>
<accession>A0A8J2WTB1</accession>
<evidence type="ECO:0000313" key="13">
    <source>
        <dbReference type="Proteomes" id="UP000789595"/>
    </source>
</evidence>
<reference evidence="12" key="1">
    <citation type="submission" date="2021-11" db="EMBL/GenBank/DDBJ databases">
        <authorList>
            <consortium name="Genoscope - CEA"/>
            <person name="William W."/>
        </authorList>
    </citation>
    <scope>NUCLEOTIDE SEQUENCE</scope>
</reference>
<evidence type="ECO:0000256" key="2">
    <source>
        <dbReference type="ARBA" id="ARBA00008066"/>
    </source>
</evidence>
<protein>
    <recommendedName>
        <fullName evidence="11">Amino acid transporter transmembrane domain-containing protein</fullName>
    </recommendedName>
</protein>
<feature type="transmembrane region" description="Helical" evidence="10">
    <location>
        <begin position="367"/>
        <end position="388"/>
    </location>
</feature>
<evidence type="ECO:0000256" key="4">
    <source>
        <dbReference type="ARBA" id="ARBA00022554"/>
    </source>
</evidence>
<feature type="transmembrane region" description="Helical" evidence="10">
    <location>
        <begin position="400"/>
        <end position="420"/>
    </location>
</feature>
<evidence type="ECO:0000313" key="12">
    <source>
        <dbReference type="EMBL" id="CAH0367447.1"/>
    </source>
</evidence>
<dbReference type="Proteomes" id="UP000789595">
    <property type="component" value="Unassembled WGS sequence"/>
</dbReference>
<gene>
    <name evidence="12" type="ORF">PECAL_2P04680</name>
</gene>
<evidence type="ECO:0000259" key="11">
    <source>
        <dbReference type="Pfam" id="PF01490"/>
    </source>
</evidence>
<dbReference type="AlphaFoldDB" id="A0A8J2WTB1"/>
<keyword evidence="8 10" id="KW-0472">Membrane</keyword>
<feature type="transmembrane region" description="Helical" evidence="10">
    <location>
        <begin position="162"/>
        <end position="181"/>
    </location>
</feature>
<dbReference type="GO" id="GO:0015189">
    <property type="term" value="F:L-lysine transmembrane transporter activity"/>
    <property type="evidence" value="ECO:0007669"/>
    <property type="project" value="TreeGrafter"/>
</dbReference>
<feature type="region of interest" description="Disordered" evidence="9">
    <location>
        <begin position="315"/>
        <end position="337"/>
    </location>
</feature>
<feature type="transmembrane region" description="Helical" evidence="10">
    <location>
        <begin position="342"/>
        <end position="360"/>
    </location>
</feature>
<evidence type="ECO:0000256" key="9">
    <source>
        <dbReference type="SAM" id="MobiDB-lite"/>
    </source>
</evidence>
<dbReference type="GO" id="GO:0005313">
    <property type="term" value="F:L-glutamate transmembrane transporter activity"/>
    <property type="evidence" value="ECO:0007669"/>
    <property type="project" value="TreeGrafter"/>
</dbReference>
<evidence type="ECO:0000256" key="7">
    <source>
        <dbReference type="ARBA" id="ARBA00022989"/>
    </source>
</evidence>
<feature type="domain" description="Amino acid transporter transmembrane" evidence="11">
    <location>
        <begin position="14"/>
        <end position="389"/>
    </location>
</feature>
<organism evidence="12 13">
    <name type="scientific">Pelagomonas calceolata</name>
    <dbReference type="NCBI Taxonomy" id="35677"/>
    <lineage>
        <taxon>Eukaryota</taxon>
        <taxon>Sar</taxon>
        <taxon>Stramenopiles</taxon>
        <taxon>Ochrophyta</taxon>
        <taxon>Pelagophyceae</taxon>
        <taxon>Pelagomonadales</taxon>
        <taxon>Pelagomonadaceae</taxon>
        <taxon>Pelagomonas</taxon>
    </lineage>
</organism>
<evidence type="ECO:0000256" key="1">
    <source>
        <dbReference type="ARBA" id="ARBA00004128"/>
    </source>
</evidence>
<feature type="transmembrane region" description="Helical" evidence="10">
    <location>
        <begin position="201"/>
        <end position="219"/>
    </location>
</feature>
<dbReference type="GO" id="GO:0005774">
    <property type="term" value="C:vacuolar membrane"/>
    <property type="evidence" value="ECO:0007669"/>
    <property type="project" value="UniProtKB-SubCell"/>
</dbReference>
<comment type="subcellular location">
    <subcellularLocation>
        <location evidence="1">Vacuole membrane</location>
        <topology evidence="1">Multi-pass membrane protein</topology>
    </subcellularLocation>
</comment>
<dbReference type="InterPro" id="IPR013057">
    <property type="entry name" value="AA_transpt_TM"/>
</dbReference>
<keyword evidence="5 10" id="KW-0812">Transmembrane</keyword>
<comment type="similarity">
    <text evidence="2">Belongs to the amino acid/polyamine transporter 2 family.</text>
</comment>
<evidence type="ECO:0000256" key="5">
    <source>
        <dbReference type="ARBA" id="ARBA00022692"/>
    </source>
</evidence>
<name>A0A8J2WTB1_9STRA</name>
<dbReference type="GO" id="GO:0005290">
    <property type="term" value="F:L-histidine transmembrane transporter activity"/>
    <property type="evidence" value="ECO:0007669"/>
    <property type="project" value="TreeGrafter"/>
</dbReference>
<keyword evidence="13" id="KW-1185">Reference proteome</keyword>
<sequence length="421" mass="44132">MTAAPPEPAQGGVASISSCVYNLTNTIIGSGVLALPAAFATCGSALGSGLLLVFALFSAHGLHLLSLSAQIVDGDKASFRAVASAAAPRFATFVDLAVIIKCFGVACSYLIVVGDSLPIVAQRALPDVPFAARREPWILFAALVVTPLALKKKLDNLRLVSAASLLCCAGIALLVVSEMFASDRDAETSYVVADFRTLKNLPIFVFGFTCHQNIFAVNNELRDPTRRRLDLVVVGAVSLALAFYLIIANAGYATFGASIHSDVLTNYAAAPAIALARVAVALEVTSAIPLQLHPSRECIKSLLQRDAPAADYSLIDGESPSRRRSSSQGDDDPPEAPRDVEHISITLAFLAGALAIALSVRSLGKVLSLVGATGSTTISYILPGGIYWRVGPAGPKRYLAAGQFFLGCVIMPAALTFVFLK</sequence>
<keyword evidence="4" id="KW-0926">Vacuole</keyword>
<feature type="transmembrane region" description="Helical" evidence="10">
    <location>
        <begin position="90"/>
        <end position="111"/>
    </location>
</feature>
<dbReference type="EMBL" id="CAKKNE010000002">
    <property type="protein sequence ID" value="CAH0367447.1"/>
    <property type="molecule type" value="Genomic_DNA"/>
</dbReference>
<dbReference type="GO" id="GO:0061459">
    <property type="term" value="F:L-arginine transmembrane transporter activity"/>
    <property type="evidence" value="ECO:0007669"/>
    <property type="project" value="TreeGrafter"/>
</dbReference>
<evidence type="ECO:0000256" key="6">
    <source>
        <dbReference type="ARBA" id="ARBA00022970"/>
    </source>
</evidence>
<evidence type="ECO:0000256" key="10">
    <source>
        <dbReference type="SAM" id="Phobius"/>
    </source>
</evidence>
<dbReference type="GO" id="GO:0015194">
    <property type="term" value="F:L-serine transmembrane transporter activity"/>
    <property type="evidence" value="ECO:0007669"/>
    <property type="project" value="TreeGrafter"/>
</dbReference>
<keyword evidence="6" id="KW-0029">Amino-acid transport</keyword>
<dbReference type="GO" id="GO:0005302">
    <property type="term" value="F:L-tyrosine transmembrane transporter activity"/>
    <property type="evidence" value="ECO:0007669"/>
    <property type="project" value="TreeGrafter"/>
</dbReference>
<keyword evidence="3" id="KW-0813">Transport</keyword>
<evidence type="ECO:0000256" key="8">
    <source>
        <dbReference type="ARBA" id="ARBA00023136"/>
    </source>
</evidence>
<dbReference type="OrthoDB" id="438545at2759"/>
<proteinExistence type="inferred from homology"/>
<evidence type="ECO:0000256" key="3">
    <source>
        <dbReference type="ARBA" id="ARBA00022448"/>
    </source>
</evidence>
<comment type="caution">
    <text evidence="12">The sequence shown here is derived from an EMBL/GenBank/DDBJ whole genome shotgun (WGS) entry which is preliminary data.</text>
</comment>
<dbReference type="Pfam" id="PF01490">
    <property type="entry name" value="Aa_trans"/>
    <property type="match status" value="1"/>
</dbReference>
<keyword evidence="7 10" id="KW-1133">Transmembrane helix</keyword>
<feature type="transmembrane region" description="Helical" evidence="10">
    <location>
        <begin position="231"/>
        <end position="255"/>
    </location>
</feature>